<accession>A0A286GMM1</accession>
<gene>
    <name evidence="2" type="ORF">SAMN06269250_5503</name>
</gene>
<dbReference type="SUPFAM" id="SSF117074">
    <property type="entry name" value="Hypothetical protein PA1324"/>
    <property type="match status" value="1"/>
</dbReference>
<feature type="transmembrane region" description="Helical" evidence="1">
    <location>
        <begin position="12"/>
        <end position="31"/>
    </location>
</feature>
<dbReference type="Proteomes" id="UP000219452">
    <property type="component" value="Unassembled WGS sequence"/>
</dbReference>
<reference evidence="3" key="1">
    <citation type="submission" date="2017-09" db="EMBL/GenBank/DDBJ databases">
        <authorList>
            <person name="Varghese N."/>
            <person name="Submissions S."/>
        </authorList>
    </citation>
    <scope>NUCLEOTIDE SEQUENCE [LARGE SCALE GENOMIC DNA]</scope>
    <source>
        <strain evidence="3">DSM 29961</strain>
    </source>
</reference>
<proteinExistence type="predicted"/>
<organism evidence="2 3">
    <name type="scientific">Spirosoma fluviale</name>
    <dbReference type="NCBI Taxonomy" id="1597977"/>
    <lineage>
        <taxon>Bacteria</taxon>
        <taxon>Pseudomonadati</taxon>
        <taxon>Bacteroidota</taxon>
        <taxon>Cytophagia</taxon>
        <taxon>Cytophagales</taxon>
        <taxon>Cytophagaceae</taxon>
        <taxon>Spirosoma</taxon>
    </lineage>
</organism>
<dbReference type="AlphaFoldDB" id="A0A286GMM1"/>
<evidence type="ECO:0000313" key="3">
    <source>
        <dbReference type="Proteomes" id="UP000219452"/>
    </source>
</evidence>
<evidence type="ECO:0008006" key="4">
    <source>
        <dbReference type="Google" id="ProtNLM"/>
    </source>
</evidence>
<evidence type="ECO:0000256" key="1">
    <source>
        <dbReference type="SAM" id="Phobius"/>
    </source>
</evidence>
<sequence length="171" mass="18728">MKNQPSWFADLPFIWVVFSLLTLCYALTVSAQKAPRQKAVKAVTKQGICGVVREKRGNYMPSPDSPRQNPDGSPVVRDVLVFPLLNMSQVEAGENGFINSVGNAKPVKTVTSGKDGKFCVSLPVGQYTVMVREPKGLYANLSDSQNNIFPVRVQKNKSVSVTVDITHQAVF</sequence>
<dbReference type="OrthoDB" id="956632at2"/>
<protein>
    <recommendedName>
        <fullName evidence="4">Carboxypeptidase regulatory-like domain-containing protein</fullName>
    </recommendedName>
</protein>
<name>A0A286GMM1_9BACT</name>
<keyword evidence="3" id="KW-1185">Reference proteome</keyword>
<keyword evidence="1" id="KW-1133">Transmembrane helix</keyword>
<evidence type="ECO:0000313" key="2">
    <source>
        <dbReference type="EMBL" id="SOD96795.1"/>
    </source>
</evidence>
<keyword evidence="1" id="KW-0472">Membrane</keyword>
<dbReference type="EMBL" id="OCNH01000006">
    <property type="protein sequence ID" value="SOD96795.1"/>
    <property type="molecule type" value="Genomic_DNA"/>
</dbReference>
<keyword evidence="1" id="KW-0812">Transmembrane</keyword>
<dbReference type="RefSeq" id="WP_097130258.1">
    <property type="nucleotide sequence ID" value="NZ_OCNH01000006.1"/>
</dbReference>